<evidence type="ECO:0000256" key="4">
    <source>
        <dbReference type="ARBA" id="ARBA00022741"/>
    </source>
</evidence>
<keyword evidence="6 8" id="KW-0408">Iron</keyword>
<dbReference type="InterPro" id="IPR034904">
    <property type="entry name" value="FSCA_dom_sf"/>
</dbReference>
<organism evidence="10">
    <name type="scientific">Candidatus Actinomarina minuta</name>
    <dbReference type="NCBI Taxonomy" id="1389454"/>
    <lineage>
        <taxon>Bacteria</taxon>
        <taxon>Bacillati</taxon>
        <taxon>Actinomycetota</taxon>
        <taxon>Actinomycetes</taxon>
        <taxon>Candidatus Actinomarinidae</taxon>
        <taxon>Candidatus Actinomarinales</taxon>
        <taxon>Candidatus Actinomarineae</taxon>
        <taxon>Candidatus Actinomarinaceae</taxon>
        <taxon>Candidatus Actinomarina</taxon>
    </lineage>
</organism>
<dbReference type="Gene3D" id="3.30.300.130">
    <property type="entry name" value="Fe-S cluster assembly (FSCA)"/>
    <property type="match status" value="1"/>
</dbReference>
<evidence type="ECO:0000256" key="6">
    <source>
        <dbReference type="ARBA" id="ARBA00023004"/>
    </source>
</evidence>
<keyword evidence="8" id="KW-0378">Hydrolase</keyword>
<dbReference type="InterPro" id="IPR044304">
    <property type="entry name" value="NUBPL-like"/>
</dbReference>
<name>S5DQ86_9ACTN</name>
<dbReference type="GO" id="GO:0005524">
    <property type="term" value="F:ATP binding"/>
    <property type="evidence" value="ECO:0007669"/>
    <property type="project" value="UniProtKB-UniRule"/>
</dbReference>
<dbReference type="GO" id="GO:0140663">
    <property type="term" value="F:ATP-dependent FeS chaperone activity"/>
    <property type="evidence" value="ECO:0007669"/>
    <property type="project" value="InterPro"/>
</dbReference>
<evidence type="ECO:0000256" key="5">
    <source>
        <dbReference type="ARBA" id="ARBA00022840"/>
    </source>
</evidence>
<comment type="similarity">
    <text evidence="8">Belongs to the Mrp/NBP35 ATP-binding proteins family.</text>
</comment>
<dbReference type="Pfam" id="PF01883">
    <property type="entry name" value="FeS_assembly_P"/>
    <property type="match status" value="1"/>
</dbReference>
<evidence type="ECO:0000256" key="7">
    <source>
        <dbReference type="ARBA" id="ARBA00023014"/>
    </source>
</evidence>
<dbReference type="AlphaFoldDB" id="S5DQ86"/>
<keyword evidence="3 8" id="KW-0479">Metal-binding</keyword>
<proteinExistence type="inferred from homology"/>
<protein>
    <recommendedName>
        <fullName evidence="8">Iron-sulfur cluster carrier protein</fullName>
    </recommendedName>
</protein>
<dbReference type="EMBL" id="KC811142">
    <property type="protein sequence ID" value="AGQ19773.1"/>
    <property type="molecule type" value="Genomic_DNA"/>
</dbReference>
<reference evidence="10" key="1">
    <citation type="journal article" date="2013" name="Sci. Rep.">
        <title>Metagenomics uncovers a new group of low GC and ultra-small marine Actinobacteria.</title>
        <authorList>
            <person name="Ghai R."/>
            <person name="Mizuno C.M."/>
            <person name="Picazo A."/>
            <person name="Camacho A."/>
            <person name="Rodriguez-Valera F."/>
        </authorList>
    </citation>
    <scope>NUCLEOTIDE SEQUENCE</scope>
</reference>
<dbReference type="InterPro" id="IPR033756">
    <property type="entry name" value="YlxH/NBP35"/>
</dbReference>
<feature type="domain" description="MIP18 family-like" evidence="9">
    <location>
        <begin position="9"/>
        <end position="75"/>
    </location>
</feature>
<dbReference type="PROSITE" id="PS01215">
    <property type="entry name" value="MRP"/>
    <property type="match status" value="1"/>
</dbReference>
<dbReference type="Pfam" id="PF10609">
    <property type="entry name" value="ParA"/>
    <property type="match status" value="1"/>
</dbReference>
<sequence length="375" mass="41024">MVQSDILLKHLSTVFDPELGANIVELGMVKEVEHKGSSVFIKLALTIADCPMRNQIEKEIQRKLTLLENVENVEINVVAMDQKDRSTVMEKARKKARENAQPTKIDPRTRVIAIGSGKGGVGKSTLSTNIALGLSKKGFKTGLLDADIWGFSIPRLLGINGRIEANEEKLMIPYDYDKLKVISTGLITSDEDTALMWRGLMLSKALEQFLTNVDWGDLDYLIIDLPPGTGDIQMALSRLLPQAELIVVTTPQLMAQKVATRVADMAKRSFIPLLGVIENMSHFESSNGDKFNIFGKGGGDALADQFAIPLLGKIPISEGTNDVADDGTPLINQDKDTPTKSAIEKLITVIAEKLPPIIDETCTGRLAKVFEELSK</sequence>
<dbReference type="CDD" id="cd02037">
    <property type="entry name" value="Mrp_NBP35"/>
    <property type="match status" value="1"/>
</dbReference>
<accession>S5DQ86</accession>
<evidence type="ECO:0000256" key="8">
    <source>
        <dbReference type="HAMAP-Rule" id="MF_02040"/>
    </source>
</evidence>
<dbReference type="InterPro" id="IPR027417">
    <property type="entry name" value="P-loop_NTPase"/>
</dbReference>
<keyword evidence="4 8" id="KW-0547">Nucleotide-binding</keyword>
<dbReference type="InterPro" id="IPR019591">
    <property type="entry name" value="Mrp/NBP35_ATP-bd"/>
</dbReference>
<evidence type="ECO:0000256" key="2">
    <source>
        <dbReference type="ARBA" id="ARBA00008205"/>
    </source>
</evidence>
<dbReference type="HAMAP" id="MF_02040">
    <property type="entry name" value="Mrp_NBP35"/>
    <property type="match status" value="1"/>
</dbReference>
<comment type="similarity">
    <text evidence="1">In the N-terminal section; belongs to the MIP18 family.</text>
</comment>
<dbReference type="GO" id="GO:0051539">
    <property type="term" value="F:4 iron, 4 sulfur cluster binding"/>
    <property type="evidence" value="ECO:0007669"/>
    <property type="project" value="TreeGrafter"/>
</dbReference>
<dbReference type="InterPro" id="IPR000808">
    <property type="entry name" value="Mrp-like_CS"/>
</dbReference>
<dbReference type="GO" id="GO:0016226">
    <property type="term" value="P:iron-sulfur cluster assembly"/>
    <property type="evidence" value="ECO:0007669"/>
    <property type="project" value="InterPro"/>
</dbReference>
<keyword evidence="7 8" id="KW-0411">Iron-sulfur</keyword>
<comment type="subunit">
    <text evidence="8">Homodimer.</text>
</comment>
<dbReference type="SUPFAM" id="SSF117916">
    <property type="entry name" value="Fe-S cluster assembly (FSCA) domain-like"/>
    <property type="match status" value="1"/>
</dbReference>
<comment type="function">
    <text evidence="8">Binds and transfers iron-sulfur (Fe-S) clusters to target apoproteins. Can hydrolyze ATP.</text>
</comment>
<evidence type="ECO:0000313" key="10">
    <source>
        <dbReference type="EMBL" id="AGQ19773.1"/>
    </source>
</evidence>
<evidence type="ECO:0000259" key="9">
    <source>
        <dbReference type="Pfam" id="PF01883"/>
    </source>
</evidence>
<evidence type="ECO:0000256" key="3">
    <source>
        <dbReference type="ARBA" id="ARBA00022723"/>
    </source>
</evidence>
<dbReference type="SUPFAM" id="SSF52540">
    <property type="entry name" value="P-loop containing nucleoside triphosphate hydrolases"/>
    <property type="match status" value="1"/>
</dbReference>
<dbReference type="InterPro" id="IPR002744">
    <property type="entry name" value="MIP18-like"/>
</dbReference>
<comment type="similarity">
    <text evidence="2">In the C-terminal section; belongs to the Mrp/NBP35 ATP-binding proteins family.</text>
</comment>
<dbReference type="GO" id="GO:0016887">
    <property type="term" value="F:ATP hydrolysis activity"/>
    <property type="evidence" value="ECO:0007669"/>
    <property type="project" value="UniProtKB-UniRule"/>
</dbReference>
<dbReference type="GO" id="GO:0046872">
    <property type="term" value="F:metal ion binding"/>
    <property type="evidence" value="ECO:0007669"/>
    <property type="project" value="UniProtKB-KW"/>
</dbReference>
<dbReference type="PANTHER" id="PTHR42961">
    <property type="entry name" value="IRON-SULFUR PROTEIN NUBPL"/>
    <property type="match status" value="1"/>
</dbReference>
<dbReference type="Gene3D" id="3.40.50.300">
    <property type="entry name" value="P-loop containing nucleotide triphosphate hydrolases"/>
    <property type="match status" value="1"/>
</dbReference>
<keyword evidence="5 8" id="KW-0067">ATP-binding</keyword>
<evidence type="ECO:0000256" key="1">
    <source>
        <dbReference type="ARBA" id="ARBA00007352"/>
    </source>
</evidence>
<dbReference type="PANTHER" id="PTHR42961:SF2">
    <property type="entry name" value="IRON-SULFUR PROTEIN NUBPL"/>
    <property type="match status" value="1"/>
</dbReference>
<dbReference type="FunFam" id="3.40.50.300:FF:001119">
    <property type="entry name" value="Iron-sulfur cluster carrier protein"/>
    <property type="match status" value="1"/>
</dbReference>
<feature type="binding site" evidence="8">
    <location>
        <begin position="117"/>
        <end position="124"/>
    </location>
    <ligand>
        <name>ATP</name>
        <dbReference type="ChEBI" id="CHEBI:30616"/>
    </ligand>
</feature>